<dbReference type="GO" id="GO:0005886">
    <property type="term" value="C:plasma membrane"/>
    <property type="evidence" value="ECO:0007669"/>
    <property type="project" value="UniProtKB-SubCell"/>
</dbReference>
<evidence type="ECO:0000256" key="1">
    <source>
        <dbReference type="ARBA" id="ARBA00002264"/>
    </source>
</evidence>
<feature type="domain" description="ABC transmembrane type-1" evidence="12">
    <location>
        <begin position="76"/>
        <end position="265"/>
    </location>
</feature>
<comment type="similarity">
    <text evidence="3">Belongs to the binding-protein-dependent transport system permease family. MalFG subfamily.</text>
</comment>
<feature type="transmembrane region" description="Helical" evidence="11">
    <location>
        <begin position="142"/>
        <end position="161"/>
    </location>
</feature>
<keyword evidence="6" id="KW-0762">Sugar transport</keyword>
<dbReference type="Gene3D" id="1.10.3720.10">
    <property type="entry name" value="MetI-like"/>
    <property type="match status" value="1"/>
</dbReference>
<protein>
    <recommendedName>
        <fullName evidence="10">Maltose/maltodextrin transport system permease protein MalG</fullName>
    </recommendedName>
</protein>
<evidence type="ECO:0000256" key="5">
    <source>
        <dbReference type="ARBA" id="ARBA00022475"/>
    </source>
</evidence>
<accession>A0A6A7Y6W5</accession>
<name>A0A6A7Y6W5_9HYPH</name>
<dbReference type="InterPro" id="IPR050901">
    <property type="entry name" value="BP-dep_ABC_trans_perm"/>
</dbReference>
<dbReference type="RefSeq" id="WP_153489083.1">
    <property type="nucleotide sequence ID" value="NZ_VWNA01000003.1"/>
</dbReference>
<dbReference type="PANTHER" id="PTHR32243:SF50">
    <property type="entry name" value="MALTOSE_MALTODEXTRIN TRANSPORT SYSTEM PERMEASE PROTEIN MALG"/>
    <property type="match status" value="1"/>
</dbReference>
<feature type="transmembrane region" description="Helical" evidence="11">
    <location>
        <begin position="190"/>
        <end position="211"/>
    </location>
</feature>
<dbReference type="Proteomes" id="UP000332515">
    <property type="component" value="Unassembled WGS sequence"/>
</dbReference>
<dbReference type="SUPFAM" id="SSF161098">
    <property type="entry name" value="MetI-like"/>
    <property type="match status" value="1"/>
</dbReference>
<keyword evidence="7 11" id="KW-0812">Transmembrane</keyword>
<dbReference type="PANTHER" id="PTHR32243">
    <property type="entry name" value="MALTOSE TRANSPORT SYSTEM PERMEASE-RELATED"/>
    <property type="match status" value="1"/>
</dbReference>
<evidence type="ECO:0000256" key="2">
    <source>
        <dbReference type="ARBA" id="ARBA00004651"/>
    </source>
</evidence>
<evidence type="ECO:0000256" key="9">
    <source>
        <dbReference type="ARBA" id="ARBA00023136"/>
    </source>
</evidence>
<feature type="transmembrane region" description="Helical" evidence="11">
    <location>
        <begin position="12"/>
        <end position="35"/>
    </location>
</feature>
<dbReference type="AlphaFoldDB" id="A0A6A7Y6W5"/>
<dbReference type="Pfam" id="PF00528">
    <property type="entry name" value="BPD_transp_1"/>
    <property type="match status" value="1"/>
</dbReference>
<evidence type="ECO:0000256" key="7">
    <source>
        <dbReference type="ARBA" id="ARBA00022692"/>
    </source>
</evidence>
<evidence type="ECO:0000256" key="11">
    <source>
        <dbReference type="RuleBase" id="RU363032"/>
    </source>
</evidence>
<dbReference type="PROSITE" id="PS50928">
    <property type="entry name" value="ABC_TM1"/>
    <property type="match status" value="1"/>
</dbReference>
<evidence type="ECO:0000259" key="12">
    <source>
        <dbReference type="PROSITE" id="PS50928"/>
    </source>
</evidence>
<dbReference type="InterPro" id="IPR035906">
    <property type="entry name" value="MetI-like_sf"/>
</dbReference>
<comment type="function">
    <text evidence="1">Part of the ABC transporter complex MalEFGK involved in maltose/maltodextrin import. Probably responsible for the translocation of the substrate across the membrane.</text>
</comment>
<dbReference type="CDD" id="cd06261">
    <property type="entry name" value="TM_PBP2"/>
    <property type="match status" value="1"/>
</dbReference>
<evidence type="ECO:0000256" key="10">
    <source>
        <dbReference type="ARBA" id="ARBA00041109"/>
    </source>
</evidence>
<dbReference type="EMBL" id="VWNA01000003">
    <property type="protein sequence ID" value="MQT15014.1"/>
    <property type="molecule type" value="Genomic_DNA"/>
</dbReference>
<keyword evidence="4 11" id="KW-0813">Transport</keyword>
<keyword evidence="8 11" id="KW-1133">Transmembrane helix</keyword>
<evidence type="ECO:0000313" key="13">
    <source>
        <dbReference type="EMBL" id="MQT15014.1"/>
    </source>
</evidence>
<evidence type="ECO:0000256" key="4">
    <source>
        <dbReference type="ARBA" id="ARBA00022448"/>
    </source>
</evidence>
<dbReference type="InterPro" id="IPR000515">
    <property type="entry name" value="MetI-like"/>
</dbReference>
<comment type="caution">
    <text evidence="13">The sequence shown here is derived from an EMBL/GenBank/DDBJ whole genome shotgun (WGS) entry which is preliminary data.</text>
</comment>
<keyword evidence="5" id="KW-1003">Cell membrane</keyword>
<evidence type="ECO:0000256" key="3">
    <source>
        <dbReference type="ARBA" id="ARBA00009047"/>
    </source>
</evidence>
<feature type="transmembrane region" description="Helical" evidence="11">
    <location>
        <begin position="109"/>
        <end position="130"/>
    </location>
</feature>
<organism evidence="13 14">
    <name type="scientific">Segnochrobactrum spirostomi</name>
    <dbReference type="NCBI Taxonomy" id="2608987"/>
    <lineage>
        <taxon>Bacteria</taxon>
        <taxon>Pseudomonadati</taxon>
        <taxon>Pseudomonadota</taxon>
        <taxon>Alphaproteobacteria</taxon>
        <taxon>Hyphomicrobiales</taxon>
        <taxon>Segnochrobactraceae</taxon>
        <taxon>Segnochrobactrum</taxon>
    </lineage>
</organism>
<gene>
    <name evidence="13" type="ORF">F0357_20630</name>
</gene>
<feature type="transmembrane region" description="Helical" evidence="11">
    <location>
        <begin position="244"/>
        <end position="265"/>
    </location>
</feature>
<sequence length="280" mass="30188">MHRPLHQTCLIYLAVAVLAFVTLAPIAWLFIMSIANPTDLVTVPLRWIPAHPDFSRYGKLLGLTGDITENPFLNGLKNSLIAAVGATLVAIVVSTLAAFGFARRNAPQALLFLMLATFMMPPITYVLPLYSVFSDLRLLNTPFTLVVVYCSMLIPFAAWLLKSNFDAFPAEIEQAAMIEGAGTLRILREVVLPIARPAVVAAAMLSFLVAWDEFFYALLFTSDLRGKTLPVAIADFAAGRVTDYGVIAAVGILATIPPTAIALLFQRHLISGLSAGGVKG</sequence>
<comment type="subcellular location">
    <subcellularLocation>
        <location evidence="2 11">Cell membrane</location>
        <topology evidence="2 11">Multi-pass membrane protein</topology>
    </subcellularLocation>
</comment>
<evidence type="ECO:0000313" key="14">
    <source>
        <dbReference type="Proteomes" id="UP000332515"/>
    </source>
</evidence>
<feature type="transmembrane region" description="Helical" evidence="11">
    <location>
        <begin position="80"/>
        <end position="102"/>
    </location>
</feature>
<reference evidence="13 14" key="1">
    <citation type="submission" date="2019-09" db="EMBL/GenBank/DDBJ databases">
        <title>Segnochrobactrum spirostomi gen. nov., sp. nov., isolated from the ciliate Spirostomum cf. yagiui and description of a novel family, Segnochrobactraceae fam. nov. within the order Rhizobiales of the class Alphaproteobacteria.</title>
        <authorList>
            <person name="Akter S."/>
            <person name="Shazib S.U.A."/>
            <person name="Shin M.K."/>
        </authorList>
    </citation>
    <scope>NUCLEOTIDE SEQUENCE [LARGE SCALE GENOMIC DNA]</scope>
    <source>
        <strain evidence="13 14">Sp-1</strain>
    </source>
</reference>
<evidence type="ECO:0000256" key="6">
    <source>
        <dbReference type="ARBA" id="ARBA00022597"/>
    </source>
</evidence>
<dbReference type="GO" id="GO:0055085">
    <property type="term" value="P:transmembrane transport"/>
    <property type="evidence" value="ECO:0007669"/>
    <property type="project" value="InterPro"/>
</dbReference>
<keyword evidence="14" id="KW-1185">Reference proteome</keyword>
<keyword evidence="9 11" id="KW-0472">Membrane</keyword>
<proteinExistence type="inferred from homology"/>
<evidence type="ECO:0000256" key="8">
    <source>
        <dbReference type="ARBA" id="ARBA00022989"/>
    </source>
</evidence>